<evidence type="ECO:0000313" key="9">
    <source>
        <dbReference type="EMBL" id="KAK5584559.1"/>
    </source>
</evidence>
<dbReference type="Gene3D" id="3.40.50.720">
    <property type="entry name" value="NAD(P)-binding Rossmann-like Domain"/>
    <property type="match status" value="1"/>
</dbReference>
<feature type="domain" description="NmrA-like" evidence="8">
    <location>
        <begin position="1"/>
        <end position="295"/>
    </location>
</feature>
<name>A0AAN7U2H4_9MYCE</name>
<comment type="caution">
    <text evidence="9">The sequence shown here is derived from an EMBL/GenBank/DDBJ whole genome shotgun (WGS) entry which is preliminary data.</text>
</comment>
<dbReference type="FunFam" id="3.40.50.720:FF:000181">
    <property type="entry name" value="NmrA-like family domain-containing protein 1"/>
    <property type="match status" value="1"/>
</dbReference>
<dbReference type="EMBL" id="JAVFKY010000001">
    <property type="protein sequence ID" value="KAK5584559.1"/>
    <property type="molecule type" value="Genomic_DNA"/>
</dbReference>
<dbReference type="AlphaFoldDB" id="A0AAN7U2H4"/>
<evidence type="ECO:0000256" key="5">
    <source>
        <dbReference type="ARBA" id="ARBA00022857"/>
    </source>
</evidence>
<evidence type="ECO:0000256" key="3">
    <source>
        <dbReference type="ARBA" id="ARBA00006328"/>
    </source>
</evidence>
<dbReference type="InterPro" id="IPR036291">
    <property type="entry name" value="NAD(P)-bd_dom_sf"/>
</dbReference>
<evidence type="ECO:0000259" key="8">
    <source>
        <dbReference type="Pfam" id="PF05368"/>
    </source>
</evidence>
<evidence type="ECO:0000256" key="7">
    <source>
        <dbReference type="ARBA" id="ARBA00040296"/>
    </source>
</evidence>
<evidence type="ECO:0000256" key="4">
    <source>
        <dbReference type="ARBA" id="ARBA00022490"/>
    </source>
</evidence>
<reference evidence="9 10" key="1">
    <citation type="submission" date="2023-11" db="EMBL/GenBank/DDBJ databases">
        <title>Dfirmibasis_genome.</title>
        <authorList>
            <person name="Edelbroek B."/>
            <person name="Kjellin J."/>
            <person name="Jerlstrom-Hultqvist J."/>
            <person name="Soderbom F."/>
        </authorList>
    </citation>
    <scope>NUCLEOTIDE SEQUENCE [LARGE SCALE GENOMIC DNA]</scope>
    <source>
        <strain evidence="9 10">TNS-C-14</strain>
    </source>
</reference>
<dbReference type="GO" id="GO:0048471">
    <property type="term" value="C:perinuclear region of cytoplasm"/>
    <property type="evidence" value="ECO:0007669"/>
    <property type="project" value="UniProtKB-SubCell"/>
</dbReference>
<comment type="similarity">
    <text evidence="3">Belongs to the NmrA-type oxidoreductase family.</text>
</comment>
<keyword evidence="6" id="KW-0539">Nucleus</keyword>
<evidence type="ECO:0000256" key="2">
    <source>
        <dbReference type="ARBA" id="ARBA00004556"/>
    </source>
</evidence>
<dbReference type="GO" id="GO:0005634">
    <property type="term" value="C:nucleus"/>
    <property type="evidence" value="ECO:0007669"/>
    <property type="project" value="UniProtKB-SubCell"/>
</dbReference>
<keyword evidence="10" id="KW-1185">Reference proteome</keyword>
<organism evidence="9 10">
    <name type="scientific">Dictyostelium firmibasis</name>
    <dbReference type="NCBI Taxonomy" id="79012"/>
    <lineage>
        <taxon>Eukaryota</taxon>
        <taxon>Amoebozoa</taxon>
        <taxon>Evosea</taxon>
        <taxon>Eumycetozoa</taxon>
        <taxon>Dictyostelia</taxon>
        <taxon>Dictyosteliales</taxon>
        <taxon>Dictyosteliaceae</taxon>
        <taxon>Dictyostelium</taxon>
    </lineage>
</organism>
<dbReference type="InterPro" id="IPR051164">
    <property type="entry name" value="NmrA-like_oxidored"/>
</dbReference>
<keyword evidence="4" id="KW-0963">Cytoplasm</keyword>
<evidence type="ECO:0000256" key="1">
    <source>
        <dbReference type="ARBA" id="ARBA00004123"/>
    </source>
</evidence>
<comment type="subcellular location">
    <subcellularLocation>
        <location evidence="2">Cytoplasm</location>
        <location evidence="2">Perinuclear region</location>
    </subcellularLocation>
    <subcellularLocation>
        <location evidence="1">Nucleus</location>
    </subcellularLocation>
</comment>
<accession>A0AAN7U2H4</accession>
<protein>
    <recommendedName>
        <fullName evidence="7">NmrA-like family domain-containing protein 1</fullName>
    </recommendedName>
</protein>
<evidence type="ECO:0000313" key="10">
    <source>
        <dbReference type="Proteomes" id="UP001344447"/>
    </source>
</evidence>
<dbReference type="Proteomes" id="UP001344447">
    <property type="component" value="Unassembled WGS sequence"/>
</dbReference>
<dbReference type="CDD" id="cd05251">
    <property type="entry name" value="NmrA_like_SDR_a"/>
    <property type="match status" value="1"/>
</dbReference>
<dbReference type="SUPFAM" id="SSF51735">
    <property type="entry name" value="NAD(P)-binding Rossmann-fold domains"/>
    <property type="match status" value="1"/>
</dbReference>
<dbReference type="Pfam" id="PF05368">
    <property type="entry name" value="NmrA"/>
    <property type="match status" value="1"/>
</dbReference>
<proteinExistence type="inferred from homology"/>
<keyword evidence="5" id="KW-0521">NADP</keyword>
<sequence length="303" mass="33234">MSKLITVFGSTGQQGGSVLRALLSNGNFKVRALVRNPDSDASKKLKELGAEVVKSDDSDSKEHIESALKGSYGVFLVTNFWSYFDKEYEYGKKIADAALSAGIKHIVFSGLAPCKKISNGRYNVPHFDLKHQVEEHIRSLSAANPSFVSSFVYAPLYAQNFQTSFTPKKNEDGLTYTISFPSDPSGKLLDVGDVNDIGSIVAGIFSDPTKYSGSIVPFSGDALTGNQIADTISKVTGKKVSFNYIPPSVFRTFGFPGADELATMFEYYNEFGAFNDLDKSIAPKIHKLTTFEQFLNKVNYKLE</sequence>
<dbReference type="Gene3D" id="3.90.25.10">
    <property type="entry name" value="UDP-galactose 4-epimerase, domain 1"/>
    <property type="match status" value="1"/>
</dbReference>
<dbReference type="PANTHER" id="PTHR42748">
    <property type="entry name" value="NITROGEN METABOLITE REPRESSION PROTEIN NMRA FAMILY MEMBER"/>
    <property type="match status" value="1"/>
</dbReference>
<gene>
    <name evidence="9" type="ORF">RB653_006172</name>
</gene>
<dbReference type="PANTHER" id="PTHR42748:SF4">
    <property type="entry name" value="NMRA-LIKE DOMAIN-CONTAINING PROTEIN-RELATED"/>
    <property type="match status" value="1"/>
</dbReference>
<dbReference type="InterPro" id="IPR008030">
    <property type="entry name" value="NmrA-like"/>
</dbReference>
<evidence type="ECO:0000256" key="6">
    <source>
        <dbReference type="ARBA" id="ARBA00023242"/>
    </source>
</evidence>